<dbReference type="SUPFAM" id="SSF50494">
    <property type="entry name" value="Trypsin-like serine proteases"/>
    <property type="match status" value="1"/>
</dbReference>
<dbReference type="InterPro" id="IPR033116">
    <property type="entry name" value="TRYPSIN_SER"/>
</dbReference>
<gene>
    <name evidence="7" type="ORF">LSTR_LSTR000321</name>
</gene>
<evidence type="ECO:0000256" key="1">
    <source>
        <dbReference type="ARBA" id="ARBA00004613"/>
    </source>
</evidence>
<feature type="domain" description="Peptidase S1" evidence="6">
    <location>
        <begin position="1"/>
        <end position="115"/>
    </location>
</feature>
<evidence type="ECO:0000259" key="6">
    <source>
        <dbReference type="PROSITE" id="PS50240"/>
    </source>
</evidence>
<organism evidence="7 8">
    <name type="scientific">Laodelphax striatellus</name>
    <name type="common">Small brown planthopper</name>
    <name type="synonym">Delphax striatella</name>
    <dbReference type="NCBI Taxonomy" id="195883"/>
    <lineage>
        <taxon>Eukaryota</taxon>
        <taxon>Metazoa</taxon>
        <taxon>Ecdysozoa</taxon>
        <taxon>Arthropoda</taxon>
        <taxon>Hexapoda</taxon>
        <taxon>Insecta</taxon>
        <taxon>Pterygota</taxon>
        <taxon>Neoptera</taxon>
        <taxon>Paraneoptera</taxon>
        <taxon>Hemiptera</taxon>
        <taxon>Auchenorrhyncha</taxon>
        <taxon>Fulgoroidea</taxon>
        <taxon>Delphacidae</taxon>
        <taxon>Criomorphinae</taxon>
        <taxon>Laodelphax</taxon>
    </lineage>
</organism>
<accession>A0A482X7D9</accession>
<dbReference type="EMBL" id="QKKF02016774">
    <property type="protein sequence ID" value="RZF41607.1"/>
    <property type="molecule type" value="Genomic_DNA"/>
</dbReference>
<dbReference type="PROSITE" id="PS50240">
    <property type="entry name" value="TRYPSIN_DOM"/>
    <property type="match status" value="1"/>
</dbReference>
<dbReference type="PANTHER" id="PTHR24264">
    <property type="entry name" value="TRYPSIN-RELATED"/>
    <property type="match status" value="1"/>
</dbReference>
<protein>
    <recommendedName>
        <fullName evidence="6">Peptidase S1 domain-containing protein</fullName>
    </recommendedName>
</protein>
<evidence type="ECO:0000256" key="2">
    <source>
        <dbReference type="ARBA" id="ARBA00022525"/>
    </source>
</evidence>
<dbReference type="OrthoDB" id="6339452at2759"/>
<keyword evidence="2" id="KW-0964">Secreted</keyword>
<keyword evidence="5" id="KW-0720">Serine protease</keyword>
<dbReference type="SMR" id="A0A482X7D9"/>
<dbReference type="GO" id="GO:0005615">
    <property type="term" value="C:extracellular space"/>
    <property type="evidence" value="ECO:0007669"/>
    <property type="project" value="TreeGrafter"/>
</dbReference>
<keyword evidence="3" id="KW-0645">Protease</keyword>
<proteinExistence type="predicted"/>
<dbReference type="Gene3D" id="2.40.10.10">
    <property type="entry name" value="Trypsin-like serine proteases"/>
    <property type="match status" value="1"/>
</dbReference>
<dbReference type="InterPro" id="IPR001254">
    <property type="entry name" value="Trypsin_dom"/>
</dbReference>
<sequence>MAPMGKASPKLLKVELDGLSISDCNGTAENNPEVPRGLDDNTMVCAGILDGGKDTCSGDSGGPLFLPPRLERSPDCELRTQVGVTSFGKQCGLEGFPGVYTKVEAYVSWIESHVWPANNFDLRKLFIWSDK</sequence>
<keyword evidence="4" id="KW-0378">Hydrolase</keyword>
<dbReference type="GO" id="GO:0006508">
    <property type="term" value="P:proteolysis"/>
    <property type="evidence" value="ECO:0007669"/>
    <property type="project" value="UniProtKB-KW"/>
</dbReference>
<dbReference type="InterPro" id="IPR050127">
    <property type="entry name" value="Serine_Proteases_S1"/>
</dbReference>
<comment type="caution">
    <text evidence="7">The sequence shown here is derived from an EMBL/GenBank/DDBJ whole genome shotgun (WGS) entry which is preliminary data.</text>
</comment>
<keyword evidence="8" id="KW-1185">Reference proteome</keyword>
<name>A0A482X7D9_LAOST</name>
<dbReference type="GO" id="GO:0004252">
    <property type="term" value="F:serine-type endopeptidase activity"/>
    <property type="evidence" value="ECO:0007669"/>
    <property type="project" value="InterPro"/>
</dbReference>
<dbReference type="AlphaFoldDB" id="A0A482X7D9"/>
<dbReference type="InterPro" id="IPR009003">
    <property type="entry name" value="Peptidase_S1_PA"/>
</dbReference>
<dbReference type="Pfam" id="PF00089">
    <property type="entry name" value="Trypsin"/>
    <property type="match status" value="1"/>
</dbReference>
<evidence type="ECO:0000313" key="8">
    <source>
        <dbReference type="Proteomes" id="UP000291343"/>
    </source>
</evidence>
<reference evidence="7 8" key="1">
    <citation type="journal article" date="2017" name="Gigascience">
        <title>Genome sequence of the small brown planthopper, Laodelphax striatellus.</title>
        <authorList>
            <person name="Zhu J."/>
            <person name="Jiang F."/>
            <person name="Wang X."/>
            <person name="Yang P."/>
            <person name="Bao Y."/>
            <person name="Zhao W."/>
            <person name="Wang W."/>
            <person name="Lu H."/>
            <person name="Wang Q."/>
            <person name="Cui N."/>
            <person name="Li J."/>
            <person name="Chen X."/>
            <person name="Luo L."/>
            <person name="Yu J."/>
            <person name="Kang L."/>
            <person name="Cui F."/>
        </authorList>
    </citation>
    <scope>NUCLEOTIDE SEQUENCE [LARGE SCALE GENOMIC DNA]</scope>
    <source>
        <strain evidence="7">Lst14</strain>
    </source>
</reference>
<dbReference type="STRING" id="195883.A0A482X7D9"/>
<dbReference type="PANTHER" id="PTHR24264:SF65">
    <property type="entry name" value="SRCR DOMAIN-CONTAINING PROTEIN"/>
    <property type="match status" value="1"/>
</dbReference>
<evidence type="ECO:0000256" key="5">
    <source>
        <dbReference type="ARBA" id="ARBA00022825"/>
    </source>
</evidence>
<comment type="subcellular location">
    <subcellularLocation>
        <location evidence="1">Secreted</location>
    </subcellularLocation>
</comment>
<dbReference type="PROSITE" id="PS00135">
    <property type="entry name" value="TRYPSIN_SER"/>
    <property type="match status" value="1"/>
</dbReference>
<dbReference type="Proteomes" id="UP000291343">
    <property type="component" value="Unassembled WGS sequence"/>
</dbReference>
<dbReference type="InParanoid" id="A0A482X7D9"/>
<evidence type="ECO:0000313" key="7">
    <source>
        <dbReference type="EMBL" id="RZF41607.1"/>
    </source>
</evidence>
<evidence type="ECO:0000256" key="3">
    <source>
        <dbReference type="ARBA" id="ARBA00022670"/>
    </source>
</evidence>
<evidence type="ECO:0000256" key="4">
    <source>
        <dbReference type="ARBA" id="ARBA00022801"/>
    </source>
</evidence>
<dbReference type="InterPro" id="IPR043504">
    <property type="entry name" value="Peptidase_S1_PA_chymotrypsin"/>
</dbReference>